<keyword evidence="2" id="KW-0964">Secreted</keyword>
<accession>A0A8S1DS61</accession>
<feature type="signal peptide" evidence="5">
    <location>
        <begin position="1"/>
        <end position="18"/>
    </location>
</feature>
<dbReference type="GO" id="GO:0005576">
    <property type="term" value="C:extracellular region"/>
    <property type="evidence" value="ECO:0007669"/>
    <property type="project" value="UniProtKB-SubCell"/>
</dbReference>
<dbReference type="InterPro" id="IPR012674">
    <property type="entry name" value="Calycin"/>
</dbReference>
<evidence type="ECO:0000256" key="4">
    <source>
        <dbReference type="ARBA" id="ARBA00034121"/>
    </source>
</evidence>
<evidence type="ECO:0000256" key="1">
    <source>
        <dbReference type="ARBA" id="ARBA00004613"/>
    </source>
</evidence>
<feature type="chain" id="PRO_5035934339" description="Lipocalin/cytosolic fatty-acid binding domain-containing protein" evidence="5">
    <location>
        <begin position="19"/>
        <end position="195"/>
    </location>
</feature>
<evidence type="ECO:0000313" key="6">
    <source>
        <dbReference type="EMBL" id="CAB3383362.1"/>
    </source>
</evidence>
<dbReference type="AlphaFoldDB" id="A0A8S1DS61"/>
<evidence type="ECO:0000256" key="5">
    <source>
        <dbReference type="SAM" id="SignalP"/>
    </source>
</evidence>
<protein>
    <recommendedName>
        <fullName evidence="8">Lipocalin/cytosolic fatty-acid binding domain-containing protein</fullName>
    </recommendedName>
</protein>
<dbReference type="SUPFAM" id="SSF50814">
    <property type="entry name" value="Lipocalins"/>
    <property type="match status" value="1"/>
</dbReference>
<dbReference type="PANTHER" id="PTHR10612:SF34">
    <property type="entry name" value="APOLIPOPROTEIN D"/>
    <property type="match status" value="1"/>
</dbReference>
<dbReference type="GO" id="GO:0005737">
    <property type="term" value="C:cytoplasm"/>
    <property type="evidence" value="ECO:0007669"/>
    <property type="project" value="TreeGrafter"/>
</dbReference>
<name>A0A8S1DS61_9INSE</name>
<dbReference type="PANTHER" id="PTHR10612">
    <property type="entry name" value="APOLIPOPROTEIN D"/>
    <property type="match status" value="1"/>
</dbReference>
<dbReference type="OrthoDB" id="565904at2759"/>
<comment type="caution">
    <text evidence="6">The sequence shown here is derived from an EMBL/GenBank/DDBJ whole genome shotgun (WGS) entry which is preliminary data.</text>
</comment>
<dbReference type="EMBL" id="CADEPI010000305">
    <property type="protein sequence ID" value="CAB3383362.1"/>
    <property type="molecule type" value="Genomic_DNA"/>
</dbReference>
<dbReference type="GO" id="GO:0000302">
    <property type="term" value="P:response to reactive oxygen species"/>
    <property type="evidence" value="ECO:0007669"/>
    <property type="project" value="TreeGrafter"/>
</dbReference>
<proteinExistence type="inferred from homology"/>
<dbReference type="InterPro" id="IPR005657">
    <property type="entry name" value="Triabi/Procalin"/>
</dbReference>
<dbReference type="Pfam" id="PF03973">
    <property type="entry name" value="Triabin"/>
    <property type="match status" value="1"/>
</dbReference>
<reference evidence="6 7" key="1">
    <citation type="submission" date="2020-04" db="EMBL/GenBank/DDBJ databases">
        <authorList>
            <person name="Alioto T."/>
            <person name="Alioto T."/>
            <person name="Gomez Garrido J."/>
        </authorList>
    </citation>
    <scope>NUCLEOTIDE SEQUENCE [LARGE SCALE GENOMIC DNA]</scope>
</reference>
<dbReference type="GO" id="GO:0006629">
    <property type="term" value="P:lipid metabolic process"/>
    <property type="evidence" value="ECO:0007669"/>
    <property type="project" value="TreeGrafter"/>
</dbReference>
<dbReference type="GO" id="GO:0030682">
    <property type="term" value="P:symbiont-mediated perturbation of host defenses"/>
    <property type="evidence" value="ECO:0007669"/>
    <property type="project" value="InterPro"/>
</dbReference>
<evidence type="ECO:0008006" key="8">
    <source>
        <dbReference type="Google" id="ProtNLM"/>
    </source>
</evidence>
<organism evidence="6 7">
    <name type="scientific">Cloeon dipterum</name>
    <dbReference type="NCBI Taxonomy" id="197152"/>
    <lineage>
        <taxon>Eukaryota</taxon>
        <taxon>Metazoa</taxon>
        <taxon>Ecdysozoa</taxon>
        <taxon>Arthropoda</taxon>
        <taxon>Hexapoda</taxon>
        <taxon>Insecta</taxon>
        <taxon>Pterygota</taxon>
        <taxon>Palaeoptera</taxon>
        <taxon>Ephemeroptera</taxon>
        <taxon>Pisciforma</taxon>
        <taxon>Baetidae</taxon>
        <taxon>Cloeon</taxon>
    </lineage>
</organism>
<evidence type="ECO:0000313" key="7">
    <source>
        <dbReference type="Proteomes" id="UP000494165"/>
    </source>
</evidence>
<evidence type="ECO:0000256" key="3">
    <source>
        <dbReference type="ARBA" id="ARBA00022729"/>
    </source>
</evidence>
<keyword evidence="7" id="KW-1185">Reference proteome</keyword>
<keyword evidence="3 5" id="KW-0732">Signal</keyword>
<sequence>MLHLDAFFLLLLAHCSLASFCPELEGKTDFDAEKFSGHWYYAAYNINANRPWTIKCAEFNVTASKSSTSGLNKLAYLYSYISNGRKIYVTMKTENFDPELPGLFYSAGKRIQSDFWSDVHEAAIVATDYENYAVAILCSPVFNIDKKNFEPSLWGYIWSRSRSLDDHTFSVLKNVLVDNGVDVTSIVDSRNEVGC</sequence>
<comment type="similarity">
    <text evidence="4">Belongs to the calycin superfamily. Triabin family.</text>
</comment>
<evidence type="ECO:0000256" key="2">
    <source>
        <dbReference type="ARBA" id="ARBA00022525"/>
    </source>
</evidence>
<dbReference type="Proteomes" id="UP000494165">
    <property type="component" value="Unassembled WGS sequence"/>
</dbReference>
<comment type="subcellular location">
    <subcellularLocation>
        <location evidence="1">Secreted</location>
    </subcellularLocation>
</comment>
<gene>
    <name evidence="6" type="ORF">CLODIP_2_CD10863</name>
</gene>
<dbReference type="Gene3D" id="2.40.128.20">
    <property type="match status" value="1"/>
</dbReference>